<protein>
    <submittedName>
        <fullName evidence="1">Uncharacterized protein</fullName>
    </submittedName>
</protein>
<dbReference type="OrthoDB" id="10414555at2759"/>
<reference evidence="1 2" key="1">
    <citation type="journal article" date="2021" name="Plant Biotechnol. J.">
        <title>Multi-omics assisted identification of the key and species-specific regulatory components of drought-tolerant mechanisms in Gossypium stocksii.</title>
        <authorList>
            <person name="Yu D."/>
            <person name="Ke L."/>
            <person name="Zhang D."/>
            <person name="Wu Y."/>
            <person name="Sun Y."/>
            <person name="Mei J."/>
            <person name="Sun J."/>
            <person name="Sun Y."/>
        </authorList>
    </citation>
    <scope>NUCLEOTIDE SEQUENCE [LARGE SCALE GENOMIC DNA]</scope>
    <source>
        <strain evidence="2">cv. E1</strain>
        <tissue evidence="1">Leaf</tissue>
    </source>
</reference>
<organism evidence="1 2">
    <name type="scientific">Gossypium stocksii</name>
    <dbReference type="NCBI Taxonomy" id="47602"/>
    <lineage>
        <taxon>Eukaryota</taxon>
        <taxon>Viridiplantae</taxon>
        <taxon>Streptophyta</taxon>
        <taxon>Embryophyta</taxon>
        <taxon>Tracheophyta</taxon>
        <taxon>Spermatophyta</taxon>
        <taxon>Magnoliopsida</taxon>
        <taxon>eudicotyledons</taxon>
        <taxon>Gunneridae</taxon>
        <taxon>Pentapetalae</taxon>
        <taxon>rosids</taxon>
        <taxon>malvids</taxon>
        <taxon>Malvales</taxon>
        <taxon>Malvaceae</taxon>
        <taxon>Malvoideae</taxon>
        <taxon>Gossypium</taxon>
    </lineage>
</organism>
<name>A0A9D3VRC5_9ROSI</name>
<dbReference type="Proteomes" id="UP000828251">
    <property type="component" value="Unassembled WGS sequence"/>
</dbReference>
<proteinExistence type="predicted"/>
<evidence type="ECO:0000313" key="1">
    <source>
        <dbReference type="EMBL" id="KAH1092209.1"/>
    </source>
</evidence>
<keyword evidence="2" id="KW-1185">Reference proteome</keyword>
<accession>A0A9D3VRC5</accession>
<dbReference type="EMBL" id="JAIQCV010000006">
    <property type="protein sequence ID" value="KAH1092209.1"/>
    <property type="molecule type" value="Genomic_DNA"/>
</dbReference>
<evidence type="ECO:0000313" key="2">
    <source>
        <dbReference type="Proteomes" id="UP000828251"/>
    </source>
</evidence>
<sequence length="70" mass="7889">MVNSVLVEMLKGVDKHVEPIETHGRAKKASRLRNMLLALYDRMAKLESSMGDVKETLKKVDGYTPVLESM</sequence>
<gene>
    <name evidence="1" type="ORF">J1N35_019466</name>
</gene>
<dbReference type="AlphaFoldDB" id="A0A9D3VRC5"/>
<comment type="caution">
    <text evidence="1">The sequence shown here is derived from an EMBL/GenBank/DDBJ whole genome shotgun (WGS) entry which is preliminary data.</text>
</comment>